<organism evidence="2 3">
    <name type="scientific">Streptomyces angustmyceticus</name>
    <dbReference type="NCBI Taxonomy" id="285578"/>
    <lineage>
        <taxon>Bacteria</taxon>
        <taxon>Bacillati</taxon>
        <taxon>Actinomycetota</taxon>
        <taxon>Actinomycetes</taxon>
        <taxon>Kitasatosporales</taxon>
        <taxon>Streptomycetaceae</taxon>
        <taxon>Streptomyces</taxon>
    </lineage>
</organism>
<reference evidence="2 3" key="1">
    <citation type="submission" date="2019-10" db="EMBL/GenBank/DDBJ databases">
        <title>Whole genome shotgun sequence of Streptomyces angustmyceticus NBRC 3934.</title>
        <authorList>
            <person name="Hosoyama A."/>
            <person name="Ichikawa N."/>
            <person name="Kimura A."/>
            <person name="Kitahashi Y."/>
            <person name="Komaki H."/>
            <person name="Uohara A."/>
        </authorList>
    </citation>
    <scope>NUCLEOTIDE SEQUENCE [LARGE SCALE GENOMIC DNA]</scope>
    <source>
        <strain evidence="2 3">NBRC 3934</strain>
    </source>
</reference>
<gene>
    <name evidence="2" type="ORF">San01_01220</name>
</gene>
<sequence>MGNAATPVGGLRQDEAVPTEPDTIELSHQELRDIAGYAADCAGRVLSLFEQSHPADTRPRDAIDAARTFAGGAPRTAELRKRAWAAYKAAAEAASPAAADAARAASHAAAAAYLHPKASAHQVKHILGAAAHAARAQELAHAADAAEPASGEGRHLAAQTLEWARRQAPAAVTTVLGRLPAAPPGGGRVGEFLRTLDAALRA</sequence>
<dbReference type="InterPro" id="IPR048667">
    <property type="entry name" value="Imm5-like"/>
</dbReference>
<dbReference type="Pfam" id="PF21805">
    <property type="entry name" value="Imm5_like"/>
    <property type="match status" value="1"/>
</dbReference>
<name>A0A5J4L8L1_9ACTN</name>
<feature type="domain" description="Imm-5-like" evidence="1">
    <location>
        <begin position="26"/>
        <end position="143"/>
    </location>
</feature>
<proteinExistence type="predicted"/>
<dbReference type="AlphaFoldDB" id="A0A5J4L8L1"/>
<accession>A0A5J4L8L1</accession>
<dbReference type="Proteomes" id="UP000325598">
    <property type="component" value="Unassembled WGS sequence"/>
</dbReference>
<comment type="caution">
    <text evidence="2">The sequence shown here is derived from an EMBL/GenBank/DDBJ whole genome shotgun (WGS) entry which is preliminary data.</text>
</comment>
<evidence type="ECO:0000313" key="2">
    <source>
        <dbReference type="EMBL" id="GES27636.1"/>
    </source>
</evidence>
<keyword evidence="3" id="KW-1185">Reference proteome</keyword>
<protein>
    <recommendedName>
        <fullName evidence="1">Imm-5-like domain-containing protein</fullName>
    </recommendedName>
</protein>
<dbReference type="EMBL" id="BLAG01000004">
    <property type="protein sequence ID" value="GES27636.1"/>
    <property type="molecule type" value="Genomic_DNA"/>
</dbReference>
<evidence type="ECO:0000259" key="1">
    <source>
        <dbReference type="Pfam" id="PF21805"/>
    </source>
</evidence>
<evidence type="ECO:0000313" key="3">
    <source>
        <dbReference type="Proteomes" id="UP000325598"/>
    </source>
</evidence>